<gene>
    <name evidence="1" type="ordered locus">Lbys_1385</name>
</gene>
<proteinExistence type="predicted"/>
<dbReference type="RefSeq" id="WP_013408149.1">
    <property type="nucleotide sequence ID" value="NC_014655.1"/>
</dbReference>
<dbReference type="KEGG" id="lby:Lbys_1385"/>
<dbReference type="EMBL" id="CP002305">
    <property type="protein sequence ID" value="ADQ17100.1"/>
    <property type="molecule type" value="Genomic_DNA"/>
</dbReference>
<keyword evidence="2" id="KW-1185">Reference proteome</keyword>
<dbReference type="NCBIfam" id="NF047593">
    <property type="entry name" value="IS66_ISAeme5_TnpA"/>
    <property type="match status" value="1"/>
</dbReference>
<sequence>MSKEDKREHMLWLISDWRASGKSKKQYCLEKGVSSSTFYYWFSRSQSILGYTEGFVEIDRAKPESGAVEIIYPNGVKLRIEPDVRLLSQLIRLY</sequence>
<dbReference type="STRING" id="649349.Lbys_1385"/>
<organism evidence="1 2">
    <name type="scientific">Leadbetterella byssophila (strain DSM 17132 / JCM 16389 / KACC 11308 / NBRC 106382 / 4M15)</name>
    <dbReference type="NCBI Taxonomy" id="649349"/>
    <lineage>
        <taxon>Bacteria</taxon>
        <taxon>Pseudomonadati</taxon>
        <taxon>Bacteroidota</taxon>
        <taxon>Cytophagia</taxon>
        <taxon>Cytophagales</taxon>
        <taxon>Leadbetterellaceae</taxon>
        <taxon>Leadbetterella</taxon>
    </lineage>
</organism>
<protein>
    <recommendedName>
        <fullName evidence="3">IS66 family insertion sequence element accessory protein TnpB</fullName>
    </recommendedName>
</protein>
<evidence type="ECO:0000313" key="2">
    <source>
        <dbReference type="Proteomes" id="UP000007435"/>
    </source>
</evidence>
<evidence type="ECO:0008006" key="3">
    <source>
        <dbReference type="Google" id="ProtNLM"/>
    </source>
</evidence>
<dbReference type="eggNOG" id="ENOG50335P1">
    <property type="taxonomic scope" value="Bacteria"/>
</dbReference>
<dbReference type="AlphaFoldDB" id="E4RW65"/>
<dbReference type="HOGENOM" id="CLU_2523433_0_0_10"/>
<name>E4RW65_LEAB4</name>
<accession>E4RW65</accession>
<reference evidence="1 2" key="2">
    <citation type="journal article" date="2011" name="Stand. Genomic Sci.">
        <title>Complete genome sequence of Leadbetterella byssophila type strain (4M15).</title>
        <authorList>
            <person name="Abt B."/>
            <person name="Teshima H."/>
            <person name="Lucas S."/>
            <person name="Lapidus A."/>
            <person name="Del Rio T.G."/>
            <person name="Nolan M."/>
            <person name="Tice H."/>
            <person name="Cheng J.F."/>
            <person name="Pitluck S."/>
            <person name="Liolios K."/>
            <person name="Pagani I."/>
            <person name="Ivanova N."/>
            <person name="Mavromatis K."/>
            <person name="Pati A."/>
            <person name="Tapia R."/>
            <person name="Han C."/>
            <person name="Goodwin L."/>
            <person name="Chen A."/>
            <person name="Palaniappan K."/>
            <person name="Land M."/>
            <person name="Hauser L."/>
            <person name="Chang Y.J."/>
            <person name="Jeffries C.D."/>
            <person name="Rohde M."/>
            <person name="Goker M."/>
            <person name="Tindall B.J."/>
            <person name="Detter J.C."/>
            <person name="Woyke T."/>
            <person name="Bristow J."/>
            <person name="Eisen J.A."/>
            <person name="Markowitz V."/>
            <person name="Hugenholtz P."/>
            <person name="Klenk H.P."/>
            <person name="Kyrpides N.C."/>
        </authorList>
    </citation>
    <scope>NUCLEOTIDE SEQUENCE [LARGE SCALE GENOMIC DNA]</scope>
    <source>
        <strain evidence="2">DSM 17132 / JCM 16389 / KACC 11308 / NBRC 106382 / 4M15</strain>
    </source>
</reference>
<evidence type="ECO:0000313" key="1">
    <source>
        <dbReference type="EMBL" id="ADQ17100.1"/>
    </source>
</evidence>
<reference key="1">
    <citation type="submission" date="2010-11" db="EMBL/GenBank/DDBJ databases">
        <title>The complete genome of Leadbetterella byssophila DSM 17132.</title>
        <authorList>
            <consortium name="US DOE Joint Genome Institute (JGI-PGF)"/>
            <person name="Lucas S."/>
            <person name="Copeland A."/>
            <person name="Lapidus A."/>
            <person name="Glavina del Rio T."/>
            <person name="Dalin E."/>
            <person name="Tice H."/>
            <person name="Bruce D."/>
            <person name="Goodwin L."/>
            <person name="Pitluck S."/>
            <person name="Kyrpides N."/>
            <person name="Mavromatis K."/>
            <person name="Ivanova N."/>
            <person name="Teshima H."/>
            <person name="Brettin T."/>
            <person name="Detter J.C."/>
            <person name="Han C."/>
            <person name="Tapia R."/>
            <person name="Land M."/>
            <person name="Hauser L."/>
            <person name="Markowitz V."/>
            <person name="Cheng J.-F."/>
            <person name="Hugenholtz P."/>
            <person name="Woyke T."/>
            <person name="Wu D."/>
            <person name="Tindall B."/>
            <person name="Pomrenke H.G."/>
            <person name="Brambilla E."/>
            <person name="Klenk H.-P."/>
            <person name="Eisen J.A."/>
        </authorList>
    </citation>
    <scope>NUCLEOTIDE SEQUENCE [LARGE SCALE GENOMIC DNA]</scope>
    <source>
        <strain>DSM 17132</strain>
    </source>
</reference>
<dbReference type="Proteomes" id="UP000007435">
    <property type="component" value="Chromosome"/>
</dbReference>